<dbReference type="PANTHER" id="PTHR36182">
    <property type="entry name" value="PROTEIN, PUTATIVE (AFU_ORTHOLOGUE AFUA_6G10930)-RELATED"/>
    <property type="match status" value="1"/>
</dbReference>
<comment type="caution">
    <text evidence="2">The sequence shown here is derived from an EMBL/GenBank/DDBJ whole genome shotgun (WGS) entry which is preliminary data.</text>
</comment>
<dbReference type="OrthoDB" id="2342176at2759"/>
<evidence type="ECO:0000256" key="1">
    <source>
        <dbReference type="SAM" id="MobiDB-lite"/>
    </source>
</evidence>
<dbReference type="Gene3D" id="2.70.50.70">
    <property type="match status" value="1"/>
</dbReference>
<protein>
    <recommendedName>
        <fullName evidence="4">Lytic polysaccharide monooxygenase</fullName>
    </recommendedName>
</protein>
<evidence type="ECO:0000313" key="2">
    <source>
        <dbReference type="EMBL" id="PHH54756.1"/>
    </source>
</evidence>
<name>A0A2C5XCJ6_9PEZI</name>
<accession>A0A2C5XCJ6</accession>
<feature type="region of interest" description="Disordered" evidence="1">
    <location>
        <begin position="1"/>
        <end position="20"/>
    </location>
</feature>
<dbReference type="EMBL" id="APWK03000020">
    <property type="protein sequence ID" value="PHH54756.1"/>
    <property type="molecule type" value="Genomic_DNA"/>
</dbReference>
<organism evidence="2 3">
    <name type="scientific">Ceratocystis fimbriata CBS 114723</name>
    <dbReference type="NCBI Taxonomy" id="1035309"/>
    <lineage>
        <taxon>Eukaryota</taxon>
        <taxon>Fungi</taxon>
        <taxon>Dikarya</taxon>
        <taxon>Ascomycota</taxon>
        <taxon>Pezizomycotina</taxon>
        <taxon>Sordariomycetes</taxon>
        <taxon>Hypocreomycetidae</taxon>
        <taxon>Microascales</taxon>
        <taxon>Ceratocystidaceae</taxon>
        <taxon>Ceratocystis</taxon>
    </lineage>
</organism>
<gene>
    <name evidence="2" type="ORF">CFIMG_002548RA</name>
</gene>
<sequence length="307" mass="32141">MLSHGHVEMKSPPAFRSKYNPNSAGNQDFDMVNPLKADGSNFPCKGYETLMAASGPGAVVATWAAGSTQTIVLSGGAIHSGGSCQFSLSYDHGTSWKVIHSIIGSCPNAVGESAYAVPVPADAPSSTNVLFAWTWYNKVGNREVYGNCAHVSIEGSSSTDAASSALSELPDIFRANVGNGCTVPEGTDVAFPDPGPSVERNTEGSSPQGSCGTNEAYGSLVPSSTDTDIYASSLSSSYSTLADSTVPDPTTVTDMDIMPAVTEAKHTPGNDWPSWFTEDPSSTQPKACYPVWTPIGTVFLLLYILLF</sequence>
<keyword evidence="3" id="KW-1185">Reference proteome</keyword>
<reference evidence="2 3" key="2">
    <citation type="journal article" date="2013" name="IMA Fungus">
        <title>IMA Genome-F 1: Ceratocystis fimbriata: Draft nuclear genome sequence for the plant pathogen, Ceratocystis fimbriata.</title>
        <authorList>
            <person name="Wilken P.M."/>
            <person name="Steenkamp E.T."/>
            <person name="Wingfield M.J."/>
            <person name="de Beer Z.W."/>
            <person name="Wingfield B.D."/>
        </authorList>
    </citation>
    <scope>NUCLEOTIDE SEQUENCE [LARGE SCALE GENOMIC DNA]</scope>
    <source>
        <strain evidence="2 3">CBS 114723</strain>
    </source>
</reference>
<dbReference type="Proteomes" id="UP000222788">
    <property type="component" value="Unassembled WGS sequence"/>
</dbReference>
<reference evidence="2 3" key="1">
    <citation type="journal article" date="2013" name="Fungal Biol.">
        <title>Analysis of microsatellite markers in the genome of the plant pathogen Ceratocystis fimbriata.</title>
        <authorList>
            <person name="Simpson M.C."/>
            <person name="Wilken P.M."/>
            <person name="Coetzee M.P."/>
            <person name="Wingfield M.J."/>
            <person name="Wingfield B.D."/>
        </authorList>
    </citation>
    <scope>NUCLEOTIDE SEQUENCE [LARGE SCALE GENOMIC DNA]</scope>
    <source>
        <strain evidence="2 3">CBS 114723</strain>
    </source>
</reference>
<dbReference type="AlphaFoldDB" id="A0A2C5XCJ6"/>
<dbReference type="PANTHER" id="PTHR36182:SF1">
    <property type="entry name" value="PROTEIN, PUTATIVE (AFU_ORTHOLOGUE AFUA_6G10930)-RELATED"/>
    <property type="match status" value="1"/>
</dbReference>
<feature type="compositionally biased region" description="Polar residues" evidence="1">
    <location>
        <begin position="203"/>
        <end position="213"/>
    </location>
</feature>
<proteinExistence type="predicted"/>
<feature type="region of interest" description="Disordered" evidence="1">
    <location>
        <begin position="192"/>
        <end position="217"/>
    </location>
</feature>
<evidence type="ECO:0008006" key="4">
    <source>
        <dbReference type="Google" id="ProtNLM"/>
    </source>
</evidence>
<dbReference type="STRING" id="1035309.A0A2C5XCJ6"/>
<evidence type="ECO:0000313" key="3">
    <source>
        <dbReference type="Proteomes" id="UP000222788"/>
    </source>
</evidence>